<accession>X1BJK5</accession>
<evidence type="ECO:0000313" key="1">
    <source>
        <dbReference type="EMBL" id="GAG84273.1"/>
    </source>
</evidence>
<dbReference type="AlphaFoldDB" id="X1BJK5"/>
<feature type="non-terminal residue" evidence="1">
    <location>
        <position position="31"/>
    </location>
</feature>
<protein>
    <submittedName>
        <fullName evidence="1">Uncharacterized protein</fullName>
    </submittedName>
</protein>
<name>X1BJK5_9ZZZZ</name>
<organism evidence="1">
    <name type="scientific">marine sediment metagenome</name>
    <dbReference type="NCBI Taxonomy" id="412755"/>
    <lineage>
        <taxon>unclassified sequences</taxon>
        <taxon>metagenomes</taxon>
        <taxon>ecological metagenomes</taxon>
    </lineage>
</organism>
<gene>
    <name evidence="1" type="ORF">S01H4_24266</name>
</gene>
<dbReference type="EMBL" id="BART01011376">
    <property type="protein sequence ID" value="GAG84273.1"/>
    <property type="molecule type" value="Genomic_DNA"/>
</dbReference>
<sequence length="31" mass="3541">MVFVMKFDPPGIFSAKNNAIPSPRQYMIPIM</sequence>
<comment type="caution">
    <text evidence="1">The sequence shown here is derived from an EMBL/GenBank/DDBJ whole genome shotgun (WGS) entry which is preliminary data.</text>
</comment>
<proteinExistence type="predicted"/>
<reference evidence="1" key="1">
    <citation type="journal article" date="2014" name="Front. Microbiol.">
        <title>High frequency of phylogenetically diverse reductive dehalogenase-homologous genes in deep subseafloor sedimentary metagenomes.</title>
        <authorList>
            <person name="Kawai M."/>
            <person name="Futagami T."/>
            <person name="Toyoda A."/>
            <person name="Takaki Y."/>
            <person name="Nishi S."/>
            <person name="Hori S."/>
            <person name="Arai W."/>
            <person name="Tsubouchi T."/>
            <person name="Morono Y."/>
            <person name="Uchiyama I."/>
            <person name="Ito T."/>
            <person name="Fujiyama A."/>
            <person name="Inagaki F."/>
            <person name="Takami H."/>
        </authorList>
    </citation>
    <scope>NUCLEOTIDE SEQUENCE</scope>
    <source>
        <strain evidence="1">Expedition CK06-06</strain>
    </source>
</reference>